<name>A0ABV7VW88_9GAMM</name>
<evidence type="ECO:0000313" key="2">
    <source>
        <dbReference type="EMBL" id="MFC3681806.1"/>
    </source>
</evidence>
<keyword evidence="1" id="KW-0812">Transmembrane</keyword>
<reference evidence="3" key="1">
    <citation type="journal article" date="2019" name="Int. J. Syst. Evol. Microbiol.">
        <title>The Global Catalogue of Microorganisms (GCM) 10K type strain sequencing project: providing services to taxonomists for standard genome sequencing and annotation.</title>
        <authorList>
            <consortium name="The Broad Institute Genomics Platform"/>
            <consortium name="The Broad Institute Genome Sequencing Center for Infectious Disease"/>
            <person name="Wu L."/>
            <person name="Ma J."/>
        </authorList>
    </citation>
    <scope>NUCLEOTIDE SEQUENCE [LARGE SCALE GENOMIC DNA]</scope>
    <source>
        <strain evidence="3">KCTC 42424</strain>
    </source>
</reference>
<feature type="transmembrane region" description="Helical" evidence="1">
    <location>
        <begin position="77"/>
        <end position="95"/>
    </location>
</feature>
<feature type="transmembrane region" description="Helical" evidence="1">
    <location>
        <begin position="130"/>
        <end position="148"/>
    </location>
</feature>
<accession>A0ABV7VW88</accession>
<dbReference type="Proteomes" id="UP001595722">
    <property type="component" value="Unassembled WGS sequence"/>
</dbReference>
<sequence length="207" mass="22783">MNLHAVILLLSAAVLVWQNRSLLSEGNQPEGNAPGSGDRAARFASALLLLLAGLATVTLSLVPAWQNNADINQTAGLFQQLALFAALPLLVFSGLARALDQDWSRMVWGRILLGICAVFALTRNSEWLDYWMLLVLLAGALTFALPVIRRREFSFIAVLLFWLALSAGYLGLDLRSNLNHTPAVWSWLGLTLIPYLICSNRWLSLRG</sequence>
<feature type="transmembrane region" description="Helical" evidence="1">
    <location>
        <begin position="43"/>
        <end position="65"/>
    </location>
</feature>
<comment type="caution">
    <text evidence="2">The sequence shown here is derived from an EMBL/GenBank/DDBJ whole genome shotgun (WGS) entry which is preliminary data.</text>
</comment>
<gene>
    <name evidence="2" type="ORF">ACFOMG_17020</name>
</gene>
<evidence type="ECO:0000256" key="1">
    <source>
        <dbReference type="SAM" id="Phobius"/>
    </source>
</evidence>
<proteinExistence type="predicted"/>
<protein>
    <submittedName>
        <fullName evidence="2">Uncharacterized protein</fullName>
    </submittedName>
</protein>
<feature type="transmembrane region" description="Helical" evidence="1">
    <location>
        <begin position="107"/>
        <end position="124"/>
    </location>
</feature>
<feature type="transmembrane region" description="Helical" evidence="1">
    <location>
        <begin position="155"/>
        <end position="172"/>
    </location>
</feature>
<keyword evidence="1" id="KW-0472">Membrane</keyword>
<keyword evidence="3" id="KW-1185">Reference proteome</keyword>
<keyword evidence="1" id="KW-1133">Transmembrane helix</keyword>
<dbReference type="RefSeq" id="WP_376868428.1">
    <property type="nucleotide sequence ID" value="NZ_JBHRYB010000025.1"/>
</dbReference>
<feature type="transmembrane region" description="Helical" evidence="1">
    <location>
        <begin position="184"/>
        <end position="203"/>
    </location>
</feature>
<dbReference type="EMBL" id="JBHRYB010000025">
    <property type="protein sequence ID" value="MFC3681806.1"/>
    <property type="molecule type" value="Genomic_DNA"/>
</dbReference>
<organism evidence="2 3">
    <name type="scientific">Bacterioplanoides pacificum</name>
    <dbReference type="NCBI Taxonomy" id="1171596"/>
    <lineage>
        <taxon>Bacteria</taxon>
        <taxon>Pseudomonadati</taxon>
        <taxon>Pseudomonadota</taxon>
        <taxon>Gammaproteobacteria</taxon>
        <taxon>Oceanospirillales</taxon>
        <taxon>Oceanospirillaceae</taxon>
        <taxon>Bacterioplanoides</taxon>
    </lineage>
</organism>
<evidence type="ECO:0000313" key="3">
    <source>
        <dbReference type="Proteomes" id="UP001595722"/>
    </source>
</evidence>